<dbReference type="PANTHER" id="PTHR43809">
    <property type="entry name" value="NITRITE REDUCTASE (NADH) LARGE SUBUNIT"/>
    <property type="match status" value="1"/>
</dbReference>
<dbReference type="Gene3D" id="3.30.413.10">
    <property type="entry name" value="Sulfite Reductase Hemoprotein, domain 1"/>
    <property type="match status" value="1"/>
</dbReference>
<dbReference type="Pfam" id="PF01077">
    <property type="entry name" value="NIR_SIR"/>
    <property type="match status" value="1"/>
</dbReference>
<dbReference type="InterPro" id="IPR006067">
    <property type="entry name" value="NO2/SO3_Rdtase_4Fe4S_dom"/>
</dbReference>
<dbReference type="InterPro" id="IPR006066">
    <property type="entry name" value="NO2/SO3_Rdtase_FeS/sirohaem_BS"/>
</dbReference>
<keyword evidence="5" id="KW-0408">Iron</keyword>
<dbReference type="PROSITE" id="PS00365">
    <property type="entry name" value="NIR_SIR"/>
    <property type="match status" value="1"/>
</dbReference>
<evidence type="ECO:0000313" key="9">
    <source>
        <dbReference type="Proteomes" id="UP000250991"/>
    </source>
</evidence>
<keyword evidence="1" id="KW-0004">4Fe-4S</keyword>
<dbReference type="GO" id="GO:0020037">
    <property type="term" value="F:heme binding"/>
    <property type="evidence" value="ECO:0007669"/>
    <property type="project" value="InterPro"/>
</dbReference>
<keyword evidence="6" id="KW-0411">Iron-sulfur</keyword>
<evidence type="ECO:0000256" key="6">
    <source>
        <dbReference type="ARBA" id="ARBA00023014"/>
    </source>
</evidence>
<dbReference type="EC" id="1.7.1.4" evidence="8"/>
<sequence>MFGAQKDDLPEIWRQLIESWLRNRSCLCESTAYGENLRGSTWCRYGVGDSVGLGVELENRYKGIRTPHKMKFGVSGCTRECSEAQGKDVGIIATEKGWNLYVCGNGGMKPRHADLLAADIDRETLIKYLDRFMMFYIRTADKLTRTAPWLEKPRRRHRLPESGDH</sequence>
<evidence type="ECO:0000313" key="8">
    <source>
        <dbReference type="EMBL" id="SQD01034.1"/>
    </source>
</evidence>
<dbReference type="GO" id="GO:0051539">
    <property type="term" value="F:4 iron, 4 sulfur cluster binding"/>
    <property type="evidence" value="ECO:0007669"/>
    <property type="project" value="UniProtKB-KW"/>
</dbReference>
<reference evidence="8 9" key="1">
    <citation type="submission" date="2018-06" db="EMBL/GenBank/DDBJ databases">
        <authorList>
            <consortium name="Pathogen Informatics"/>
            <person name="Doyle S."/>
        </authorList>
    </citation>
    <scope>NUCLEOTIDE SEQUENCE [LARGE SCALE GENOMIC DNA]</scope>
    <source>
        <strain evidence="8 9">NCTC8009</strain>
    </source>
</reference>
<dbReference type="PANTHER" id="PTHR43809:SF1">
    <property type="entry name" value="NITRITE REDUCTASE (NADH) LARGE SUBUNIT"/>
    <property type="match status" value="1"/>
</dbReference>
<evidence type="ECO:0000256" key="2">
    <source>
        <dbReference type="ARBA" id="ARBA00022617"/>
    </source>
</evidence>
<organism evidence="8 9">
    <name type="scientific">Escherichia coli</name>
    <dbReference type="NCBI Taxonomy" id="562"/>
    <lineage>
        <taxon>Bacteria</taxon>
        <taxon>Pseudomonadati</taxon>
        <taxon>Pseudomonadota</taxon>
        <taxon>Gammaproteobacteria</taxon>
        <taxon>Enterobacterales</taxon>
        <taxon>Enterobacteriaceae</taxon>
        <taxon>Escherichia</taxon>
    </lineage>
</organism>
<protein>
    <submittedName>
        <fullName evidence="8">Nitrite reductase [NAD(P)H] large subunit</fullName>
        <ecNumber evidence="8">1.7.1.4</ecNumber>
    </submittedName>
</protein>
<keyword evidence="4 8" id="KW-0560">Oxidoreductase</keyword>
<feature type="domain" description="Nitrite/sulphite reductase 4Fe-4S" evidence="7">
    <location>
        <begin position="39"/>
        <end position="151"/>
    </location>
</feature>
<dbReference type="Proteomes" id="UP000250991">
    <property type="component" value="Unassembled WGS sequence"/>
</dbReference>
<dbReference type="GO" id="GO:0046872">
    <property type="term" value="F:metal ion binding"/>
    <property type="evidence" value="ECO:0007669"/>
    <property type="project" value="UniProtKB-KW"/>
</dbReference>
<dbReference type="SUPFAM" id="SSF56014">
    <property type="entry name" value="Nitrite and sulphite reductase 4Fe-4S domain-like"/>
    <property type="match status" value="1"/>
</dbReference>
<gene>
    <name evidence="8" type="primary">nirB_2</name>
    <name evidence="8" type="ORF">NCTC8009_01444</name>
</gene>
<dbReference type="InterPro" id="IPR052034">
    <property type="entry name" value="NasD-like"/>
</dbReference>
<evidence type="ECO:0000256" key="4">
    <source>
        <dbReference type="ARBA" id="ARBA00023002"/>
    </source>
</evidence>
<dbReference type="EMBL" id="UARW01000010">
    <property type="protein sequence ID" value="SQD01034.1"/>
    <property type="molecule type" value="Genomic_DNA"/>
</dbReference>
<evidence type="ECO:0000256" key="1">
    <source>
        <dbReference type="ARBA" id="ARBA00022485"/>
    </source>
</evidence>
<accession>A0A2X3K213</accession>
<dbReference type="GO" id="GO:0008942">
    <property type="term" value="F:nitrite reductase [NAD(P)H] activity"/>
    <property type="evidence" value="ECO:0007669"/>
    <property type="project" value="UniProtKB-EC"/>
</dbReference>
<dbReference type="FunFam" id="3.30.413.10:FF:000007">
    <property type="entry name" value="Nitrite reductase [NAD(P)H] large subunit"/>
    <property type="match status" value="1"/>
</dbReference>
<dbReference type="InterPro" id="IPR045854">
    <property type="entry name" value="NO2/SO3_Rdtase_4Fe4S_sf"/>
</dbReference>
<keyword evidence="2" id="KW-0349">Heme</keyword>
<evidence type="ECO:0000256" key="3">
    <source>
        <dbReference type="ARBA" id="ARBA00022723"/>
    </source>
</evidence>
<keyword evidence="3" id="KW-0479">Metal-binding</keyword>
<proteinExistence type="predicted"/>
<name>A0A2X3K213_ECOLX</name>
<evidence type="ECO:0000256" key="5">
    <source>
        <dbReference type="ARBA" id="ARBA00023004"/>
    </source>
</evidence>
<dbReference type="AlphaFoldDB" id="A0A2X3K213"/>
<evidence type="ECO:0000259" key="7">
    <source>
        <dbReference type="Pfam" id="PF01077"/>
    </source>
</evidence>